<organism evidence="2 3">
    <name type="scientific">Cyanobium gracile (strain ATCC 27147 / PCC 6307)</name>
    <dbReference type="NCBI Taxonomy" id="292564"/>
    <lineage>
        <taxon>Bacteria</taxon>
        <taxon>Bacillati</taxon>
        <taxon>Cyanobacteriota</taxon>
        <taxon>Cyanophyceae</taxon>
        <taxon>Synechococcales</taxon>
        <taxon>Prochlorococcaceae</taxon>
        <taxon>Cyanobium</taxon>
    </lineage>
</organism>
<evidence type="ECO:0000313" key="2">
    <source>
        <dbReference type="EMBL" id="AFY28630.1"/>
    </source>
</evidence>
<name>K9P679_CYAGP</name>
<feature type="transmembrane region" description="Helical" evidence="1">
    <location>
        <begin position="114"/>
        <end position="131"/>
    </location>
</feature>
<sequence length="211" mass="23480">MILPILFEVVPDVFARQNKNVVLVHDGDSKSSQIGAYATINGYDIEDVRFVSSSHSYGADWGMGQEGLDYSRLAADVVMRSDLFSSFVTWILPLLIVMLIVLLAPSLVGELGDVRLAIPSTALLTLIFLQQSCKAELPSLSHLTFLDCLYAYAYIVSLVLFVLFLWGTNVYAEASEQERTGALRRINRMDRVFQLTACAGFVLIAIWAWFS</sequence>
<dbReference type="STRING" id="292564.Cyagr_1464"/>
<dbReference type="PATRIC" id="fig|292564.3.peg.1391"/>
<reference evidence="3" key="1">
    <citation type="journal article" date="2013" name="Proc. Natl. Acad. Sci. U.S.A.">
        <title>Improving the coverage of the cyanobacterial phylum using diversity-driven genome sequencing.</title>
        <authorList>
            <person name="Shih P.M."/>
            <person name="Wu D."/>
            <person name="Latifi A."/>
            <person name="Axen S.D."/>
            <person name="Fewer D.P."/>
            <person name="Talla E."/>
            <person name="Calteau A."/>
            <person name="Cai F."/>
            <person name="Tandeau de Marsac N."/>
            <person name="Rippka R."/>
            <person name="Herdman M."/>
            <person name="Sivonen K."/>
            <person name="Coursin T."/>
            <person name="Laurent T."/>
            <person name="Goodwin L."/>
            <person name="Nolan M."/>
            <person name="Davenport K.W."/>
            <person name="Han C.S."/>
            <person name="Rubin E.M."/>
            <person name="Eisen J.A."/>
            <person name="Woyke T."/>
            <person name="Gugger M."/>
            <person name="Kerfeld C.A."/>
        </authorList>
    </citation>
    <scope>NUCLEOTIDE SEQUENCE [LARGE SCALE GENOMIC DNA]</scope>
    <source>
        <strain evidence="3">ATCC 27147 / PCC 6307</strain>
    </source>
</reference>
<evidence type="ECO:0000313" key="3">
    <source>
        <dbReference type="Proteomes" id="UP000010388"/>
    </source>
</evidence>
<keyword evidence="1" id="KW-0472">Membrane</keyword>
<evidence type="ECO:0000256" key="1">
    <source>
        <dbReference type="SAM" id="Phobius"/>
    </source>
</evidence>
<dbReference type="KEGG" id="cgc:Cyagr_1464"/>
<feature type="transmembrane region" description="Helical" evidence="1">
    <location>
        <begin position="151"/>
        <end position="172"/>
    </location>
</feature>
<dbReference type="AlphaFoldDB" id="K9P679"/>
<feature type="transmembrane region" description="Helical" evidence="1">
    <location>
        <begin position="87"/>
        <end position="107"/>
    </location>
</feature>
<feature type="transmembrane region" description="Helical" evidence="1">
    <location>
        <begin position="192"/>
        <end position="210"/>
    </location>
</feature>
<dbReference type="Gene3D" id="1.20.58.390">
    <property type="entry name" value="Neurotransmitter-gated ion-channel transmembrane domain"/>
    <property type="match status" value="1"/>
</dbReference>
<accession>K9P679</accession>
<dbReference type="EMBL" id="CP003495">
    <property type="protein sequence ID" value="AFY28630.1"/>
    <property type="molecule type" value="Genomic_DNA"/>
</dbReference>
<dbReference type="eggNOG" id="ENOG50334DP">
    <property type="taxonomic scope" value="Bacteria"/>
</dbReference>
<keyword evidence="1" id="KW-1133">Transmembrane helix</keyword>
<proteinExistence type="predicted"/>
<dbReference type="InterPro" id="IPR038050">
    <property type="entry name" value="Neuro_actylchol_rec"/>
</dbReference>
<gene>
    <name evidence="2" type="ordered locus">Cyagr_1464</name>
</gene>
<protein>
    <submittedName>
        <fullName evidence="2">Uncharacterized protein</fullName>
    </submittedName>
</protein>
<dbReference type="Proteomes" id="UP000010388">
    <property type="component" value="Chromosome"/>
</dbReference>
<keyword evidence="1" id="KW-0812">Transmembrane</keyword>
<dbReference type="HOGENOM" id="CLU_1303211_0_0_3"/>